<dbReference type="InterPro" id="IPR013087">
    <property type="entry name" value="Znf_C2H2_type"/>
</dbReference>
<name>A0A6P8YTA4_THRPL</name>
<evidence type="ECO:0000256" key="6">
    <source>
        <dbReference type="ARBA" id="ARBA00023125"/>
    </source>
</evidence>
<keyword evidence="3" id="KW-0677">Repeat</keyword>
<reference evidence="11 12" key="1">
    <citation type="submission" date="2025-04" db="UniProtKB">
        <authorList>
            <consortium name="RefSeq"/>
        </authorList>
    </citation>
    <scope>IDENTIFICATION</scope>
    <source>
        <tissue evidence="11 12">Total insect</tissue>
    </source>
</reference>
<feature type="compositionally biased region" description="Polar residues" evidence="8">
    <location>
        <begin position="1594"/>
        <end position="1609"/>
    </location>
</feature>
<dbReference type="InterPro" id="IPR050888">
    <property type="entry name" value="ZnF_C2H2-type_TF"/>
</dbReference>
<dbReference type="GO" id="GO:0003677">
    <property type="term" value="F:DNA binding"/>
    <property type="evidence" value="ECO:0007669"/>
    <property type="project" value="UniProtKB-KW"/>
</dbReference>
<evidence type="ECO:0000256" key="5">
    <source>
        <dbReference type="ARBA" id="ARBA00022833"/>
    </source>
</evidence>
<dbReference type="GeneID" id="117646447"/>
<dbReference type="GO" id="GO:0005634">
    <property type="term" value="C:nucleus"/>
    <property type="evidence" value="ECO:0007669"/>
    <property type="project" value="UniProtKB-SubCell"/>
</dbReference>
<sequence>MANFQDGSDVMPAPDTSLQMDYWTEELSESQKAHYSRSQKEYSDIMRKVSDFIFKEKGDVLERGSDVLVLQGSAGTPATSVLSSLVSSVAQASTACQSNKVVTSQSQPQIPKLQSVPLVLQGGQAPSGTRVVATTQGSTAGTFQMPQTAYQLVMDPRLGLIVGEVSNQKAFQVIATAATSPPGLVSTVTTSSASLQTTPAPQRLRPKPTSLIVKTTAAPAIAIQAPSTKTQAVKTPSATTVVTAATTSTMSTSSPMQGQKQRNSSLGVSASTPVGIPQPIIRPNAHENTSVGGLSAGNSKKNTNDDGKTNASGPDSKELTFNKLSGKTFPSLVVLAKPHLRVSEMTQTKINKERSALDAKVKSVLMYNAAKFCEWLIQQGLVKSDQFCSQHSEGDGPLALKLGTYSDVAKFPYSGGYVWVNDCCPQRFVSVFSGSIFEGAPHPPTVLLKLMYHWCCQTNVQNVVQWVKVDNFYVKNFFTHMRSVCIAAVHENFQKLGGPQKRVEVGVISLGTTSQDGNQRQVKVEVLGVMDTESKLVRLRAVEPLQEAERNYKRRFVKILEPLRHWVHLDSTIVTDFTVDKGTLLSMGFNQVLQTTIPDPPTSSSKLSNQNIMEYLRRIVPRMFQNTLSLLSRQIIQQFLDELVWRELWGSIPSQAFESLVSNLAAQTKLDKGENLIVKLGKIAANPFKSWEYKHWNINGLDISTVPLIEQISNPTLSKSVGKTESSIDADDEYVFSIALPKPYNYEIGEELRNRLNQALKKIDTSTTLRKLVEEHNLPRSLLYERTKEFLKYRLIPAFTVFTEDEEEDIKEYLMTLYEWGYPFARWDIQMAVKQYLEACGRVETRFKDNFPGEMWLERFLTRHPLIRARLCSSVPSRGSPIDTETVKQYLLNISSELESVPPQNILNIMEIGLTGDPLKSMTIELRDIRYPVGRRKVKSSTAIMVACTAVGKVLPIFIIFEGKLTTIEKGDFSGEYYATQSGWFDEIAFHKWIETVLFPWADKLEGKKVVVGDSLAKLFTVKSLALCMDKNITFVSMPCNISGVLSPIDVVLCEKLRTQWRSLMRSWSLANGDRCISVDNYPTHIKELFTSTIGAGVGQQIRNAFKVIGLHPFNSTNTMRALENAGVNLSDSKPCKQSNEAKFQGDASKRKRIFIGTDEPTVNKKPGQKSLESTQDYVDLKETLKNTKDLVSLVAFYYGTLPPDNALVSSEFKIENLNAKCPLCSSSVQDNLTLMKHLLAHSATPTAQEISNINMCIYCAKIFPSSEEKDNHAKEVHKSLSLDETACLICCEKMSSKESLIMHMRRTHNQLELPFSCTICSFRCSEQFTLVDHFYEVHKNGEKLQCPYCLKCVAVGNQGKKLAANVFFFMHHVKKHQLNNTSKKCDKCSLSFIHKGIIKEHINSDHKSFHDNPNVVPYTCKSKVSIMISRPRLISEMSLTGSKSGSNLLSKNANILASSSTQQAHFCIECDTNLFGENHFSLNDLMCKQCTFCTCCSKAMKKHSLGNVRTHPGGCRPGSIRTAPLVPLPNAMHCMCGFKARDGNVLATHLISCNRTVAYPSASTAVEALVASRLSASFAALAGHGDKSGAGGNTLSKVENGRSSQNKSLQKDPPIVLSKLGSLLKKSMEAGDSSGRAMSSTETEDDSSRDRPLSRASSSGSSSSNRKRSAVEAEIESSGSVEVKEKKSAYEDTLESHSLSESNHSC</sequence>
<evidence type="ECO:0000256" key="1">
    <source>
        <dbReference type="ARBA" id="ARBA00004123"/>
    </source>
</evidence>
<feature type="region of interest" description="Disordered" evidence="8">
    <location>
        <begin position="1628"/>
        <end position="1707"/>
    </location>
</feature>
<evidence type="ECO:0000313" key="11">
    <source>
        <dbReference type="RefSeq" id="XP_034243268.1"/>
    </source>
</evidence>
<comment type="subcellular location">
    <subcellularLocation>
        <location evidence="1">Nucleus</location>
    </subcellularLocation>
</comment>
<evidence type="ECO:0000313" key="12">
    <source>
        <dbReference type="RefSeq" id="XP_034243269.1"/>
    </source>
</evidence>
<feature type="compositionally biased region" description="Polar residues" evidence="8">
    <location>
        <begin position="286"/>
        <end position="301"/>
    </location>
</feature>
<feature type="region of interest" description="Disordered" evidence="8">
    <location>
        <begin position="247"/>
        <end position="322"/>
    </location>
</feature>
<evidence type="ECO:0000256" key="8">
    <source>
        <dbReference type="SAM" id="MobiDB-lite"/>
    </source>
</evidence>
<dbReference type="PROSITE" id="PS51253">
    <property type="entry name" value="HTH_CENPB"/>
    <property type="match status" value="1"/>
</dbReference>
<gene>
    <name evidence="11 12" type="primary">LOC117646447</name>
</gene>
<dbReference type="CTD" id="36685"/>
<keyword evidence="2" id="KW-0479">Metal-binding</keyword>
<dbReference type="PANTHER" id="PTHR24406">
    <property type="entry name" value="TRANSCRIPTIONAL REPRESSOR CTCFL-RELATED"/>
    <property type="match status" value="1"/>
</dbReference>
<protein>
    <submittedName>
        <fullName evidence="11 12">Uncharacterized protein LOC117646447 isoform X1</fullName>
    </submittedName>
</protein>
<keyword evidence="6" id="KW-0238">DNA-binding</keyword>
<feature type="compositionally biased region" description="Polar residues" evidence="8">
    <location>
        <begin position="257"/>
        <end position="272"/>
    </location>
</feature>
<evidence type="ECO:0000256" key="7">
    <source>
        <dbReference type="ARBA" id="ARBA00023242"/>
    </source>
</evidence>
<feature type="compositionally biased region" description="Low complexity" evidence="8">
    <location>
        <begin position="1697"/>
        <end position="1707"/>
    </location>
</feature>
<feature type="domain" description="HTH CENPB-type" evidence="9">
    <location>
        <begin position="794"/>
        <end position="870"/>
    </location>
</feature>
<dbReference type="GO" id="GO:0008270">
    <property type="term" value="F:zinc ion binding"/>
    <property type="evidence" value="ECO:0007669"/>
    <property type="project" value="UniProtKB-KW"/>
</dbReference>
<dbReference type="InterPro" id="IPR004875">
    <property type="entry name" value="DDE_SF_endonuclease_dom"/>
</dbReference>
<accession>A0A6P8YTA4</accession>
<dbReference type="RefSeq" id="XP_034243268.1">
    <property type="nucleotide sequence ID" value="XM_034387377.1"/>
</dbReference>
<evidence type="ECO:0000256" key="2">
    <source>
        <dbReference type="ARBA" id="ARBA00022723"/>
    </source>
</evidence>
<dbReference type="InterPro" id="IPR006600">
    <property type="entry name" value="HTH_CenpB_DNA-bd_dom"/>
</dbReference>
<evidence type="ECO:0000259" key="9">
    <source>
        <dbReference type="PROSITE" id="PS51253"/>
    </source>
</evidence>
<keyword evidence="4" id="KW-0863">Zinc-finger</keyword>
<dbReference type="Pfam" id="PF25429">
    <property type="entry name" value="zf-POGZ"/>
    <property type="match status" value="1"/>
</dbReference>
<organism evidence="11">
    <name type="scientific">Thrips palmi</name>
    <name type="common">Melon thrips</name>
    <dbReference type="NCBI Taxonomy" id="161013"/>
    <lineage>
        <taxon>Eukaryota</taxon>
        <taxon>Metazoa</taxon>
        <taxon>Ecdysozoa</taxon>
        <taxon>Arthropoda</taxon>
        <taxon>Hexapoda</taxon>
        <taxon>Insecta</taxon>
        <taxon>Pterygota</taxon>
        <taxon>Neoptera</taxon>
        <taxon>Paraneoptera</taxon>
        <taxon>Thysanoptera</taxon>
        <taxon>Terebrantia</taxon>
        <taxon>Thripoidea</taxon>
        <taxon>Thripidae</taxon>
        <taxon>Thrips</taxon>
    </lineage>
</organism>
<dbReference type="RefSeq" id="XP_034243269.1">
    <property type="nucleotide sequence ID" value="XM_034387378.1"/>
</dbReference>
<feature type="region of interest" description="Disordered" evidence="8">
    <location>
        <begin position="1590"/>
        <end position="1616"/>
    </location>
</feature>
<keyword evidence="10" id="KW-1185">Reference proteome</keyword>
<dbReference type="Gene3D" id="3.30.160.60">
    <property type="entry name" value="Classic Zinc Finger"/>
    <property type="match status" value="1"/>
</dbReference>
<evidence type="ECO:0000313" key="10">
    <source>
        <dbReference type="Proteomes" id="UP000515158"/>
    </source>
</evidence>
<keyword evidence="5" id="KW-0862">Zinc</keyword>
<feature type="compositionally biased region" description="Low complexity" evidence="8">
    <location>
        <begin position="247"/>
        <end position="256"/>
    </location>
</feature>
<keyword evidence="7" id="KW-0539">Nucleus</keyword>
<dbReference type="Proteomes" id="UP000515158">
    <property type="component" value="Unplaced"/>
</dbReference>
<evidence type="ECO:0000256" key="4">
    <source>
        <dbReference type="ARBA" id="ARBA00022771"/>
    </source>
</evidence>
<dbReference type="SMART" id="SM00355">
    <property type="entry name" value="ZnF_C2H2"/>
    <property type="match status" value="7"/>
</dbReference>
<dbReference type="PROSITE" id="PS00028">
    <property type="entry name" value="ZINC_FINGER_C2H2_1"/>
    <property type="match status" value="5"/>
</dbReference>
<dbReference type="OrthoDB" id="10032537at2759"/>
<dbReference type="KEGG" id="tpal:117646447"/>
<proteinExistence type="predicted"/>
<dbReference type="InterPro" id="IPR057618">
    <property type="entry name" value="Znf_POGZ/Z280C-D-like"/>
</dbReference>
<evidence type="ECO:0000256" key="3">
    <source>
        <dbReference type="ARBA" id="ARBA00022737"/>
    </source>
</evidence>
<dbReference type="Pfam" id="PF03184">
    <property type="entry name" value="DDE_1"/>
    <property type="match status" value="1"/>
</dbReference>
<feature type="compositionally biased region" description="Low complexity" evidence="8">
    <location>
        <begin position="1655"/>
        <end position="1665"/>
    </location>
</feature>